<name>A0ABM6QI38_9PSED</name>
<reference evidence="1" key="1">
    <citation type="submission" date="2017-12" db="EMBL/GenBank/DDBJ databases">
        <title>Pseudomonas sp. MS586 complete sequence.</title>
        <authorList>
            <person name="Lu S."/>
            <person name="Deng P."/>
        </authorList>
    </citation>
    <scope>NUCLEOTIDE SEQUENCE</scope>
    <source>
        <strain evidence="1">MS586</strain>
    </source>
</reference>
<protein>
    <submittedName>
        <fullName evidence="1">Uncharacterized protein</fullName>
    </submittedName>
</protein>
<keyword evidence="2" id="KW-1185">Reference proteome</keyword>
<dbReference type="Proteomes" id="UP000075187">
    <property type="component" value="Chromosome"/>
</dbReference>
<accession>A0ABM6QI38</accession>
<gene>
    <name evidence="1" type="ORF">AWU82_29820</name>
</gene>
<proteinExistence type="predicted"/>
<organism evidence="1 2">
    <name type="scientific">Pseudomonas glycinae</name>
    <dbReference type="NCBI Taxonomy" id="1785145"/>
    <lineage>
        <taxon>Bacteria</taxon>
        <taxon>Pseudomonadati</taxon>
        <taxon>Pseudomonadota</taxon>
        <taxon>Gammaproteobacteria</taxon>
        <taxon>Pseudomonadales</taxon>
        <taxon>Pseudomonadaceae</taxon>
        <taxon>Pseudomonas</taxon>
    </lineage>
</organism>
<dbReference type="EMBL" id="CP014205">
    <property type="protein sequence ID" value="AUG97612.1"/>
    <property type="molecule type" value="Genomic_DNA"/>
</dbReference>
<evidence type="ECO:0000313" key="2">
    <source>
        <dbReference type="Proteomes" id="UP000075187"/>
    </source>
</evidence>
<evidence type="ECO:0000313" key="1">
    <source>
        <dbReference type="EMBL" id="AUG97612.1"/>
    </source>
</evidence>
<sequence>MFGRQLAVGVQLIEQWFALVFRQDDDPSAKIFAASTTPMFWPFSTMGANHRVHDFRVMGQLLRNLA</sequence>